<dbReference type="Gene3D" id="1.10.8.60">
    <property type="match status" value="1"/>
</dbReference>
<proteinExistence type="predicted"/>
<dbReference type="Proteomes" id="UP000663852">
    <property type="component" value="Unassembled WGS sequence"/>
</dbReference>
<name>A0A813TH72_ADIRI</name>
<organism evidence="2 3">
    <name type="scientific">Adineta ricciae</name>
    <name type="common">Rotifer</name>
    <dbReference type="NCBI Taxonomy" id="249248"/>
    <lineage>
        <taxon>Eukaryota</taxon>
        <taxon>Metazoa</taxon>
        <taxon>Spiralia</taxon>
        <taxon>Gnathifera</taxon>
        <taxon>Rotifera</taxon>
        <taxon>Eurotatoria</taxon>
        <taxon>Bdelloidea</taxon>
        <taxon>Adinetida</taxon>
        <taxon>Adinetidae</taxon>
        <taxon>Adineta</taxon>
    </lineage>
</organism>
<dbReference type="InterPro" id="IPR052267">
    <property type="entry name" value="N-DRC_Component"/>
</dbReference>
<protein>
    <recommendedName>
        <fullName evidence="4">ATPase AAA-type core domain-containing protein</fullName>
    </recommendedName>
</protein>
<evidence type="ECO:0000256" key="1">
    <source>
        <dbReference type="SAM" id="MobiDB-lite"/>
    </source>
</evidence>
<dbReference type="AlphaFoldDB" id="A0A813TH72"/>
<dbReference type="PANTHER" id="PTHR14690">
    <property type="entry name" value="IQ MOTIF CONTAINING WITH AAA DOMAIN 1"/>
    <property type="match status" value="1"/>
</dbReference>
<dbReference type="EMBL" id="CAJNOJ010000015">
    <property type="protein sequence ID" value="CAF0811645.1"/>
    <property type="molecule type" value="Genomic_DNA"/>
</dbReference>
<dbReference type="InterPro" id="IPR027417">
    <property type="entry name" value="P-loop_NTPase"/>
</dbReference>
<accession>A0A813TH72</accession>
<evidence type="ECO:0000313" key="2">
    <source>
        <dbReference type="EMBL" id="CAF0811645.1"/>
    </source>
</evidence>
<dbReference type="PANTHER" id="PTHR14690:SF0">
    <property type="entry name" value="IQ MOTIF CONTAINING WITH AAA DOMAIN 1"/>
    <property type="match status" value="1"/>
</dbReference>
<dbReference type="SUPFAM" id="SSF52540">
    <property type="entry name" value="P-loop containing nucleoside triphosphate hydrolases"/>
    <property type="match status" value="1"/>
</dbReference>
<sequence length="832" mass="97562">MSQKSTLFLWSNTQIKLSRIITSEISAPKGFDHKRQAYNHVRHLFVKYNDLLKRLDEVYVTILHPQKRLILKILLDGLVGRLIELKQEMMKFDGCEYTYFEDIALNHNKTLDDLCIEIPRYFAQDRFQAIEQRNQMIKLILDRLEQSKKDYLPRNSLLIALKSDQIDTITLAHAVRVIQAHERARQGRVHAHFMRQMKKDVKTVETKAFNDNNLSDSCLIIQTIWRQKNAEKRFHQRKLEHVKLLDMVLPGRNPSSDNRTTDWDQTRRNIQIEYQQELDEAPDHIKLKLSQYEETEMKLRLEHILIQWLLESRQLYGQFPIYPSGDINGSATLFKNLTMTEVQEFVTKQAQALKNKKSKRKGNKKQLKKNNKKPIKQKTQLNTLEPSKFVPMINNQLGVYKDLFYERDESYNSEQRYDRLLLMDEFRPAVEEELRHDVDNILRNELVYLKLAIDNTEDKPMKKSKKKKKKKKRQRKKKGKDLVSNRTLDSIFEELVETKIILPTELVRQHDFIGDYQYSAETIRFNQKEPMPSLLDCQQLVNLQIVFPLCNNMNVIFSAQLIHSTQIGSQEVHLNLAPYKAILLAGPHGSGKELLVHIACNELGGLLLDLSPANLMKSFNTSDGLKILFAMIKRLVLTMSPILCMIRDTELLFSKKLTQQEKQYEPKRFKRLIQRFIKRIKPGERIMFIGLSSQPYRARIKPLFQIYQNIVLFPKPNYGSRRRICYEILVERNHMNITDVELSILASISKGYTAGQLLEAIYKVLKMKQKTKYVNNDCTAKDFIPILGLNTPVFIDEENKIKNWYAKTPNGVKRLKEMAQTPTKTKKSSLKK</sequence>
<feature type="region of interest" description="Disordered" evidence="1">
    <location>
        <begin position="458"/>
        <end position="482"/>
    </location>
</feature>
<evidence type="ECO:0000313" key="3">
    <source>
        <dbReference type="Proteomes" id="UP000663852"/>
    </source>
</evidence>
<reference evidence="2" key="1">
    <citation type="submission" date="2021-02" db="EMBL/GenBank/DDBJ databases">
        <authorList>
            <person name="Nowell W R."/>
        </authorList>
    </citation>
    <scope>NUCLEOTIDE SEQUENCE</scope>
</reference>
<evidence type="ECO:0008006" key="4">
    <source>
        <dbReference type="Google" id="ProtNLM"/>
    </source>
</evidence>
<feature type="region of interest" description="Disordered" evidence="1">
    <location>
        <begin position="351"/>
        <end position="381"/>
    </location>
</feature>
<feature type="compositionally biased region" description="Basic residues" evidence="1">
    <location>
        <begin position="462"/>
        <end position="479"/>
    </location>
</feature>
<feature type="compositionally biased region" description="Basic residues" evidence="1">
    <location>
        <begin position="354"/>
        <end position="376"/>
    </location>
</feature>
<gene>
    <name evidence="2" type="ORF">EDS130_LOCUS5381</name>
</gene>
<dbReference type="OrthoDB" id="3046016at2759"/>
<comment type="caution">
    <text evidence="2">The sequence shown here is derived from an EMBL/GenBank/DDBJ whole genome shotgun (WGS) entry which is preliminary data.</text>
</comment>
<dbReference type="Gene3D" id="3.40.50.300">
    <property type="entry name" value="P-loop containing nucleotide triphosphate hydrolases"/>
    <property type="match status" value="1"/>
</dbReference>